<evidence type="ECO:0000313" key="7">
    <source>
        <dbReference type="EMBL" id="SDG48933.1"/>
    </source>
</evidence>
<keyword evidence="3 6" id="KW-1133">Transmembrane helix</keyword>
<evidence type="ECO:0008006" key="9">
    <source>
        <dbReference type="Google" id="ProtNLM"/>
    </source>
</evidence>
<organism evidence="7 8">
    <name type="scientific">Pelagibacterium luteolum</name>
    <dbReference type="NCBI Taxonomy" id="440168"/>
    <lineage>
        <taxon>Bacteria</taxon>
        <taxon>Pseudomonadati</taxon>
        <taxon>Pseudomonadota</taxon>
        <taxon>Alphaproteobacteria</taxon>
        <taxon>Hyphomicrobiales</taxon>
        <taxon>Devosiaceae</taxon>
        <taxon>Pelagibacterium</taxon>
    </lineage>
</organism>
<keyword evidence="4 6" id="KW-0472">Membrane</keyword>
<dbReference type="Pfam" id="PF04228">
    <property type="entry name" value="Zn_peptidase"/>
    <property type="match status" value="1"/>
</dbReference>
<evidence type="ECO:0000256" key="3">
    <source>
        <dbReference type="ARBA" id="ARBA00022989"/>
    </source>
</evidence>
<keyword evidence="8" id="KW-1185">Reference proteome</keyword>
<dbReference type="STRING" id="440168.SAMN04487974_103172"/>
<dbReference type="InterPro" id="IPR007343">
    <property type="entry name" value="Uncharacterised_pept_Zn_put"/>
</dbReference>
<evidence type="ECO:0000256" key="2">
    <source>
        <dbReference type="ARBA" id="ARBA00022692"/>
    </source>
</evidence>
<keyword evidence="2 6" id="KW-0812">Transmembrane</keyword>
<feature type="transmembrane region" description="Helical" evidence="6">
    <location>
        <begin position="42"/>
        <end position="62"/>
    </location>
</feature>
<name>A0A1G7UN60_9HYPH</name>
<evidence type="ECO:0000256" key="6">
    <source>
        <dbReference type="SAM" id="Phobius"/>
    </source>
</evidence>
<evidence type="ECO:0000313" key="8">
    <source>
        <dbReference type="Proteomes" id="UP000199495"/>
    </source>
</evidence>
<proteinExistence type="predicted"/>
<dbReference type="Proteomes" id="UP000199495">
    <property type="component" value="Unassembled WGS sequence"/>
</dbReference>
<dbReference type="GO" id="GO:0016020">
    <property type="term" value="C:membrane"/>
    <property type="evidence" value="ECO:0007669"/>
    <property type="project" value="UniProtKB-SubCell"/>
</dbReference>
<sequence length="302" mass="31835">MKWRGRKRSSNVQDRRGSGGGMFGRSAGVGGSGIRIPTGPGGGGLGIGAIVIILIVGAVLGINPLSLLDGSLGTGTGDRGSVSRPLPEAGEDDLADFVAVVVQDTEDLWTEVFIENGMTYVPATVVLFSGSDQSACGLADARTGPFYCPADQSVYIDLTFYDTLRQQFGAPGDFAQAYVIAHEVGHHVQNLTGVLPEYAQAIQSMSEEEANAYSVRIELQADCYAGVWANYIGEENLLEDGDVAEAINAAEQIGDDAIQERTQGVVIPKTFTHGTSAQRSEWFDRGYQSGDAGACDTFSGPI</sequence>
<feature type="region of interest" description="Disordered" evidence="5">
    <location>
        <begin position="1"/>
        <end position="26"/>
    </location>
</feature>
<evidence type="ECO:0000256" key="4">
    <source>
        <dbReference type="ARBA" id="ARBA00023136"/>
    </source>
</evidence>
<gene>
    <name evidence="7" type="ORF">SAMN04487974_103172</name>
</gene>
<dbReference type="OrthoDB" id="9774900at2"/>
<comment type="subcellular location">
    <subcellularLocation>
        <location evidence="1">Membrane</location>
        <topology evidence="1">Single-pass membrane protein</topology>
    </subcellularLocation>
</comment>
<evidence type="ECO:0000256" key="5">
    <source>
        <dbReference type="SAM" id="MobiDB-lite"/>
    </source>
</evidence>
<dbReference type="PANTHER" id="PTHR30168:SF0">
    <property type="entry name" value="INNER MEMBRANE PROTEIN"/>
    <property type="match status" value="1"/>
</dbReference>
<reference evidence="7 8" key="1">
    <citation type="submission" date="2016-10" db="EMBL/GenBank/DDBJ databases">
        <authorList>
            <person name="de Groot N.N."/>
        </authorList>
    </citation>
    <scope>NUCLEOTIDE SEQUENCE [LARGE SCALE GENOMIC DNA]</scope>
    <source>
        <strain evidence="7 8">CGMCC 1.10267</strain>
    </source>
</reference>
<evidence type="ECO:0000256" key="1">
    <source>
        <dbReference type="ARBA" id="ARBA00004167"/>
    </source>
</evidence>
<dbReference type="EMBL" id="FNCS01000003">
    <property type="protein sequence ID" value="SDG48933.1"/>
    <property type="molecule type" value="Genomic_DNA"/>
</dbReference>
<protein>
    <recommendedName>
        <fullName evidence="9">Neutral zinc metallopeptidase</fullName>
    </recommendedName>
</protein>
<accession>A0A1G7UN60</accession>
<dbReference type="AlphaFoldDB" id="A0A1G7UN60"/>
<dbReference type="PANTHER" id="PTHR30168">
    <property type="entry name" value="PUTATIVE MEMBRANE PROTEIN YPFJ"/>
    <property type="match status" value="1"/>
</dbReference>
<dbReference type="RefSeq" id="WP_090594186.1">
    <property type="nucleotide sequence ID" value="NZ_FNCS01000003.1"/>
</dbReference>